<dbReference type="STRING" id="112234.SAMN05421768_101282"/>
<dbReference type="OrthoDB" id="9777288at2"/>
<dbReference type="Pfam" id="PF02826">
    <property type="entry name" value="2-Hacid_dh_C"/>
    <property type="match status" value="1"/>
</dbReference>
<proteinExistence type="inferred from homology"/>
<protein>
    <recommendedName>
        <fullName evidence="9">Glyoxylate/hydroxypyruvate reductase B</fullName>
        <ecNumber evidence="7">1.1.1.79</ecNumber>
        <ecNumber evidence="8">1.1.1.81</ecNumber>
    </recommendedName>
</protein>
<dbReference type="SUPFAM" id="SSF52283">
    <property type="entry name" value="Formate/glycerate dehydrogenase catalytic domain-like"/>
    <property type="match status" value="1"/>
</dbReference>
<evidence type="ECO:0000256" key="8">
    <source>
        <dbReference type="ARBA" id="ARBA00066674"/>
    </source>
</evidence>
<dbReference type="InterPro" id="IPR050223">
    <property type="entry name" value="D-isomer_2-hydroxyacid_DH"/>
</dbReference>
<sequence>MKVFINKMIPEIGIKMLKEEGIQIIFSENENLSHEEWLKYCQNTDAILNVGGDFKYDKTFFDTCPNVKAIALYSVGFDHVDTKEASQRNIPIGNTPDVLSRATSDVAFLLMQSVARRTSYNFQKIKDGNWNTFDPLHALGQELYGKTLGIFGLGRIGFEMADKARKAFGMNIIYHNRSHNEQAERELGAIYVSFDELVKNSDVLSIHANFTPEHTNLFNHSVFEKMKPNSIFINTARGGFHHQNDLYNALVAGKIWGAGFDVTNPEPMSAEDPILQLSSVCILPHIGSATIEARNGMARLAAGNLIAFSKGEKMPHCANPEVYSNHS</sequence>
<dbReference type="Proteomes" id="UP000186106">
    <property type="component" value="Unassembled WGS sequence"/>
</dbReference>
<dbReference type="InterPro" id="IPR029752">
    <property type="entry name" value="D-isomer_DH_CS1"/>
</dbReference>
<keyword evidence="16" id="KW-1185">Reference proteome</keyword>
<feature type="domain" description="D-isomer specific 2-hydroxyacid dehydrogenase catalytic" evidence="11">
    <location>
        <begin position="8"/>
        <end position="319"/>
    </location>
</feature>
<evidence type="ECO:0000256" key="5">
    <source>
        <dbReference type="ARBA" id="ARBA00052769"/>
    </source>
</evidence>
<evidence type="ECO:0000313" key="13">
    <source>
        <dbReference type="EMBL" id="AZA99072.1"/>
    </source>
</evidence>
<dbReference type="EC" id="1.1.1.81" evidence="8"/>
<evidence type="ECO:0000256" key="6">
    <source>
        <dbReference type="ARBA" id="ARBA00061278"/>
    </source>
</evidence>
<evidence type="ECO:0000256" key="2">
    <source>
        <dbReference type="ARBA" id="ARBA00023027"/>
    </source>
</evidence>
<name>A0A1N7HUD5_9FLAO</name>
<evidence type="ECO:0000313" key="15">
    <source>
        <dbReference type="Proteomes" id="UP000186106"/>
    </source>
</evidence>
<dbReference type="AlphaFoldDB" id="A0A1N7HUD5"/>
<evidence type="ECO:0000256" key="7">
    <source>
        <dbReference type="ARBA" id="ARBA00066661"/>
    </source>
</evidence>
<comment type="similarity">
    <text evidence="6">Belongs to the D-isomer specific 2-hydroxyacid dehydrogenase family. GhrB subfamily.</text>
</comment>
<dbReference type="Proteomes" id="UP000279541">
    <property type="component" value="Chromosome"/>
</dbReference>
<dbReference type="PANTHER" id="PTHR10996:SF178">
    <property type="entry name" value="2-HYDROXYACID DEHYDROGENASE YGL185C-RELATED"/>
    <property type="match status" value="1"/>
</dbReference>
<evidence type="ECO:0000256" key="3">
    <source>
        <dbReference type="ARBA" id="ARBA00051801"/>
    </source>
</evidence>
<dbReference type="FunFam" id="3.40.50.720:FF:000026">
    <property type="entry name" value="Glyoxylate/hydroxypyruvate reductase B"/>
    <property type="match status" value="1"/>
</dbReference>
<accession>A0A1N7HUD5</accession>
<dbReference type="Gene3D" id="3.40.50.720">
    <property type="entry name" value="NAD(P)-binding Rossmann-like Domain"/>
    <property type="match status" value="2"/>
</dbReference>
<gene>
    <name evidence="13" type="ORF">EG359_05390</name>
    <name evidence="14" type="ORF">SAMN05421768_101282</name>
</gene>
<dbReference type="RefSeq" id="WP_076351250.1">
    <property type="nucleotide sequence ID" value="NZ_CP033926.1"/>
</dbReference>
<dbReference type="PANTHER" id="PTHR10996">
    <property type="entry name" value="2-HYDROXYACID DEHYDROGENASE-RELATED"/>
    <property type="match status" value="1"/>
</dbReference>
<evidence type="ECO:0000256" key="9">
    <source>
        <dbReference type="ARBA" id="ARBA00073362"/>
    </source>
</evidence>
<dbReference type="GO" id="GO:0005829">
    <property type="term" value="C:cytosol"/>
    <property type="evidence" value="ECO:0007669"/>
    <property type="project" value="TreeGrafter"/>
</dbReference>
<comment type="catalytic activity">
    <reaction evidence="5">
        <text>glycolate + NADP(+) = glyoxylate + NADPH + H(+)</text>
        <dbReference type="Rhea" id="RHEA:10992"/>
        <dbReference type="ChEBI" id="CHEBI:15378"/>
        <dbReference type="ChEBI" id="CHEBI:29805"/>
        <dbReference type="ChEBI" id="CHEBI:36655"/>
        <dbReference type="ChEBI" id="CHEBI:57783"/>
        <dbReference type="ChEBI" id="CHEBI:58349"/>
        <dbReference type="EC" id="1.1.1.79"/>
    </reaction>
</comment>
<dbReference type="PROSITE" id="PS00065">
    <property type="entry name" value="D_2_HYDROXYACID_DH_1"/>
    <property type="match status" value="1"/>
</dbReference>
<keyword evidence="2" id="KW-0520">NAD</keyword>
<dbReference type="Pfam" id="PF00389">
    <property type="entry name" value="2-Hacid_dh"/>
    <property type="match status" value="1"/>
</dbReference>
<dbReference type="InterPro" id="IPR006139">
    <property type="entry name" value="D-isomer_2_OHA_DH_cat_dom"/>
</dbReference>
<evidence type="ECO:0000256" key="10">
    <source>
        <dbReference type="RuleBase" id="RU003719"/>
    </source>
</evidence>
<dbReference type="EC" id="1.1.1.79" evidence="7"/>
<comment type="catalytic activity">
    <reaction evidence="4">
        <text>(R)-glycerate + NADP(+) = 3-hydroxypyruvate + NADPH + H(+)</text>
        <dbReference type="Rhea" id="RHEA:18657"/>
        <dbReference type="ChEBI" id="CHEBI:15378"/>
        <dbReference type="ChEBI" id="CHEBI:16659"/>
        <dbReference type="ChEBI" id="CHEBI:17180"/>
        <dbReference type="ChEBI" id="CHEBI:57783"/>
        <dbReference type="ChEBI" id="CHEBI:58349"/>
        <dbReference type="EC" id="1.1.1.81"/>
    </reaction>
</comment>
<dbReference type="GO" id="GO:0051287">
    <property type="term" value="F:NAD binding"/>
    <property type="evidence" value="ECO:0007669"/>
    <property type="project" value="InterPro"/>
</dbReference>
<keyword evidence="1 10" id="KW-0560">Oxidoreductase</keyword>
<dbReference type="GO" id="GO:0016618">
    <property type="term" value="F:hydroxypyruvate reductase [NAD(P)H] activity"/>
    <property type="evidence" value="ECO:0007669"/>
    <property type="project" value="UniProtKB-EC"/>
</dbReference>
<dbReference type="EMBL" id="CP033926">
    <property type="protein sequence ID" value="AZA99072.1"/>
    <property type="molecule type" value="Genomic_DNA"/>
</dbReference>
<evidence type="ECO:0000259" key="11">
    <source>
        <dbReference type="Pfam" id="PF00389"/>
    </source>
</evidence>
<dbReference type="InterPro" id="IPR036291">
    <property type="entry name" value="NAD(P)-bd_dom_sf"/>
</dbReference>
<feature type="domain" description="D-isomer specific 2-hydroxyacid dehydrogenase NAD-binding" evidence="12">
    <location>
        <begin position="110"/>
        <end position="287"/>
    </location>
</feature>
<evidence type="ECO:0000259" key="12">
    <source>
        <dbReference type="Pfam" id="PF02826"/>
    </source>
</evidence>
<dbReference type="GO" id="GO:0030267">
    <property type="term" value="F:glyoxylate reductase (NADPH) activity"/>
    <property type="evidence" value="ECO:0007669"/>
    <property type="project" value="UniProtKB-EC"/>
</dbReference>
<evidence type="ECO:0000256" key="1">
    <source>
        <dbReference type="ARBA" id="ARBA00023002"/>
    </source>
</evidence>
<dbReference type="KEGG" id="cjt:EG359_05390"/>
<dbReference type="CDD" id="cd05301">
    <property type="entry name" value="GDH"/>
    <property type="match status" value="1"/>
</dbReference>
<evidence type="ECO:0000313" key="16">
    <source>
        <dbReference type="Proteomes" id="UP000279541"/>
    </source>
</evidence>
<reference evidence="14 15" key="1">
    <citation type="submission" date="2017-01" db="EMBL/GenBank/DDBJ databases">
        <authorList>
            <person name="Mah S.A."/>
            <person name="Swanson W.J."/>
            <person name="Moy G.W."/>
            <person name="Vacquier V.D."/>
        </authorList>
    </citation>
    <scope>NUCLEOTIDE SEQUENCE [LARGE SCALE GENOMIC DNA]</scope>
    <source>
        <strain evidence="14 15">DSM 16927</strain>
    </source>
</reference>
<dbReference type="InterPro" id="IPR006140">
    <property type="entry name" value="D-isomer_DH_NAD-bd"/>
</dbReference>
<dbReference type="EMBL" id="FTNZ01000001">
    <property type="protein sequence ID" value="SIS28449.1"/>
    <property type="molecule type" value="Genomic_DNA"/>
</dbReference>
<dbReference type="SUPFAM" id="SSF51735">
    <property type="entry name" value="NAD(P)-binding Rossmann-fold domains"/>
    <property type="match status" value="1"/>
</dbReference>
<reference evidence="13 16" key="2">
    <citation type="submission" date="2018-11" db="EMBL/GenBank/DDBJ databases">
        <title>Proposal to divide the Flavobacteriaceae and reorganize its genera based on Amino Acid Identity values calculated from whole genome sequences.</title>
        <authorList>
            <person name="Nicholson A.C."/>
            <person name="Gulvik C.A."/>
            <person name="Whitney A.M."/>
            <person name="Humrighouse B.W."/>
            <person name="Bell M."/>
            <person name="Holmes B."/>
            <person name="Steigerwalt A.G."/>
            <person name="Villarma A."/>
            <person name="Sheth M."/>
            <person name="Batra D."/>
            <person name="Pryor J."/>
            <person name="Bernardet J.-F."/>
            <person name="Hugo C."/>
            <person name="Kampfer P."/>
            <person name="Newman J."/>
            <person name="McQuiston J.R."/>
        </authorList>
    </citation>
    <scope>NUCLEOTIDE SEQUENCE [LARGE SCALE GENOMIC DNA]</scope>
    <source>
        <strain evidence="13 16">DSM 16927</strain>
    </source>
</reference>
<evidence type="ECO:0000256" key="4">
    <source>
        <dbReference type="ARBA" id="ARBA00052239"/>
    </source>
</evidence>
<evidence type="ECO:0000313" key="14">
    <source>
        <dbReference type="EMBL" id="SIS28449.1"/>
    </source>
</evidence>
<organism evidence="14 15">
    <name type="scientific">Chryseobacterium joostei</name>
    <dbReference type="NCBI Taxonomy" id="112234"/>
    <lineage>
        <taxon>Bacteria</taxon>
        <taxon>Pseudomonadati</taxon>
        <taxon>Bacteroidota</taxon>
        <taxon>Flavobacteriia</taxon>
        <taxon>Flavobacteriales</taxon>
        <taxon>Weeksellaceae</taxon>
        <taxon>Chryseobacterium group</taxon>
        <taxon>Chryseobacterium</taxon>
    </lineage>
</organism>
<comment type="catalytic activity">
    <reaction evidence="3">
        <text>(R)-glycerate + NAD(+) = 3-hydroxypyruvate + NADH + H(+)</text>
        <dbReference type="Rhea" id="RHEA:17905"/>
        <dbReference type="ChEBI" id="CHEBI:15378"/>
        <dbReference type="ChEBI" id="CHEBI:16659"/>
        <dbReference type="ChEBI" id="CHEBI:17180"/>
        <dbReference type="ChEBI" id="CHEBI:57540"/>
        <dbReference type="ChEBI" id="CHEBI:57945"/>
        <dbReference type="EC" id="1.1.1.81"/>
    </reaction>
</comment>